<evidence type="ECO:0000313" key="1">
    <source>
        <dbReference type="EMBL" id="MPC70717.1"/>
    </source>
</evidence>
<name>A0A5B7HND8_PORTR</name>
<protein>
    <submittedName>
        <fullName evidence="1">Uncharacterized protein</fullName>
    </submittedName>
</protein>
<sequence length="92" mass="10432">MKKLYITWQKMRCHSAIKWMSPLCGTRGVILPLISPSPPLLTTFCPLTDQPPSTLCSTRLHMPTASTTIISGFHLHWLILHPHCHRSSSSLW</sequence>
<proteinExistence type="predicted"/>
<reference evidence="1 2" key="1">
    <citation type="submission" date="2019-05" db="EMBL/GenBank/DDBJ databases">
        <title>Another draft genome of Portunus trituberculatus and its Hox gene families provides insights of decapod evolution.</title>
        <authorList>
            <person name="Jeong J.-H."/>
            <person name="Song I."/>
            <person name="Kim S."/>
            <person name="Choi T."/>
            <person name="Kim D."/>
            <person name="Ryu S."/>
            <person name="Kim W."/>
        </authorList>
    </citation>
    <scope>NUCLEOTIDE SEQUENCE [LARGE SCALE GENOMIC DNA]</scope>
    <source>
        <tissue evidence="1">Muscle</tissue>
    </source>
</reference>
<evidence type="ECO:0000313" key="2">
    <source>
        <dbReference type="Proteomes" id="UP000324222"/>
    </source>
</evidence>
<accession>A0A5B7HND8</accession>
<keyword evidence="2" id="KW-1185">Reference proteome</keyword>
<dbReference type="EMBL" id="VSRR010031585">
    <property type="protein sequence ID" value="MPC70717.1"/>
    <property type="molecule type" value="Genomic_DNA"/>
</dbReference>
<dbReference type="AlphaFoldDB" id="A0A5B7HND8"/>
<comment type="caution">
    <text evidence="1">The sequence shown here is derived from an EMBL/GenBank/DDBJ whole genome shotgun (WGS) entry which is preliminary data.</text>
</comment>
<gene>
    <name evidence="1" type="ORF">E2C01_064971</name>
</gene>
<organism evidence="1 2">
    <name type="scientific">Portunus trituberculatus</name>
    <name type="common">Swimming crab</name>
    <name type="synonym">Neptunus trituberculatus</name>
    <dbReference type="NCBI Taxonomy" id="210409"/>
    <lineage>
        <taxon>Eukaryota</taxon>
        <taxon>Metazoa</taxon>
        <taxon>Ecdysozoa</taxon>
        <taxon>Arthropoda</taxon>
        <taxon>Crustacea</taxon>
        <taxon>Multicrustacea</taxon>
        <taxon>Malacostraca</taxon>
        <taxon>Eumalacostraca</taxon>
        <taxon>Eucarida</taxon>
        <taxon>Decapoda</taxon>
        <taxon>Pleocyemata</taxon>
        <taxon>Brachyura</taxon>
        <taxon>Eubrachyura</taxon>
        <taxon>Portunoidea</taxon>
        <taxon>Portunidae</taxon>
        <taxon>Portuninae</taxon>
        <taxon>Portunus</taxon>
    </lineage>
</organism>
<dbReference type="Proteomes" id="UP000324222">
    <property type="component" value="Unassembled WGS sequence"/>
</dbReference>